<evidence type="ECO:0000256" key="4">
    <source>
        <dbReference type="SAM" id="MobiDB-lite"/>
    </source>
</evidence>
<organism evidence="5 6">
    <name type="scientific">Fodinibius salicampi</name>
    <dbReference type="NCBI Taxonomy" id="1920655"/>
    <lineage>
        <taxon>Bacteria</taxon>
        <taxon>Pseudomonadati</taxon>
        <taxon>Balneolota</taxon>
        <taxon>Balneolia</taxon>
        <taxon>Balneolales</taxon>
        <taxon>Balneolaceae</taxon>
        <taxon>Fodinibius</taxon>
    </lineage>
</organism>
<feature type="compositionally biased region" description="Basic and acidic residues" evidence="4">
    <location>
        <begin position="35"/>
        <end position="52"/>
    </location>
</feature>
<feature type="region of interest" description="Disordered" evidence="4">
    <location>
        <begin position="28"/>
        <end position="52"/>
    </location>
</feature>
<gene>
    <name evidence="5" type="ORF">LQ318_11985</name>
</gene>
<reference evidence="5 6" key="1">
    <citation type="submission" date="2021-11" db="EMBL/GenBank/DDBJ databases">
        <title>Aliifidinibius sp. nov., a new bacterium isolated from saline soil.</title>
        <authorList>
            <person name="Galisteo C."/>
            <person name="De La Haba R."/>
            <person name="Sanchez-Porro C."/>
            <person name="Ventosa A."/>
        </authorList>
    </citation>
    <scope>NUCLEOTIDE SEQUENCE [LARGE SCALE GENOMIC DNA]</scope>
    <source>
        <strain evidence="5 6">KACC 190600</strain>
    </source>
</reference>
<dbReference type="PANTHER" id="PTHR34982">
    <property type="entry name" value="YOP PROTEINS TRANSLOCATION PROTEIN L"/>
    <property type="match status" value="1"/>
</dbReference>
<keyword evidence="1" id="KW-0813">Transport</keyword>
<evidence type="ECO:0000256" key="2">
    <source>
        <dbReference type="ARBA" id="ARBA00022927"/>
    </source>
</evidence>
<proteinExistence type="predicted"/>
<evidence type="ECO:0000256" key="1">
    <source>
        <dbReference type="ARBA" id="ARBA00022448"/>
    </source>
</evidence>
<feature type="coiled-coil region" evidence="3">
    <location>
        <begin position="85"/>
        <end position="112"/>
    </location>
</feature>
<dbReference type="PANTHER" id="PTHR34982:SF1">
    <property type="entry name" value="FLAGELLAR ASSEMBLY PROTEIN FLIH"/>
    <property type="match status" value="1"/>
</dbReference>
<dbReference type="RefSeq" id="WP_265790441.1">
    <property type="nucleotide sequence ID" value="NZ_BAABRS010000003.1"/>
</dbReference>
<evidence type="ECO:0000256" key="3">
    <source>
        <dbReference type="SAM" id="Coils"/>
    </source>
</evidence>
<dbReference type="EMBL" id="JAJNDC010000003">
    <property type="protein sequence ID" value="MCW9713621.1"/>
    <property type="molecule type" value="Genomic_DNA"/>
</dbReference>
<evidence type="ECO:0000313" key="6">
    <source>
        <dbReference type="Proteomes" id="UP001207337"/>
    </source>
</evidence>
<keyword evidence="2" id="KW-0653">Protein transport</keyword>
<name>A0ABT3Q0K5_9BACT</name>
<sequence length="234" mass="27622">MEDQKILNNEQVKWYEDDDTRLDYQVAFEGPGHTRNQEKKRQDKASKEKKVDIKALLRERDTKWKKRLQDARKAAYAKGFEEGKEDGLQQARKEIDQKIEGLEDMMDQAHQEWKQRQEAINPGLLDLVFELVETIVGLPVGNPQIRENLDDELSVLLHETSKEVKPVIWICNEDYEYVEGLVEKYAPELTVRIRSHDEYNPGEFAFETDKETVVYNYKEMLNDFRENVSVPSWK</sequence>
<dbReference type="InterPro" id="IPR051472">
    <property type="entry name" value="T3SS_Stator/FliH"/>
</dbReference>
<evidence type="ECO:0008006" key="7">
    <source>
        <dbReference type="Google" id="ProtNLM"/>
    </source>
</evidence>
<protein>
    <recommendedName>
        <fullName evidence="7">Flagellar assembly protein FliH</fullName>
    </recommendedName>
</protein>
<evidence type="ECO:0000313" key="5">
    <source>
        <dbReference type="EMBL" id="MCW9713621.1"/>
    </source>
</evidence>
<comment type="caution">
    <text evidence="5">The sequence shown here is derived from an EMBL/GenBank/DDBJ whole genome shotgun (WGS) entry which is preliminary data.</text>
</comment>
<accession>A0ABT3Q0K5</accession>
<keyword evidence="6" id="KW-1185">Reference proteome</keyword>
<keyword evidence="3" id="KW-0175">Coiled coil</keyword>
<dbReference type="Proteomes" id="UP001207337">
    <property type="component" value="Unassembled WGS sequence"/>
</dbReference>